<evidence type="ECO:0000256" key="5">
    <source>
        <dbReference type="ARBA" id="ARBA00022679"/>
    </source>
</evidence>
<dbReference type="Pfam" id="PF06574">
    <property type="entry name" value="FAD_syn"/>
    <property type="match status" value="1"/>
</dbReference>
<evidence type="ECO:0000256" key="2">
    <source>
        <dbReference type="ARBA" id="ARBA00005201"/>
    </source>
</evidence>
<comment type="caution">
    <text evidence="16">The sequence shown here is derived from an EMBL/GenBank/DDBJ whole genome shotgun (WGS) entry which is preliminary data.</text>
</comment>
<dbReference type="InterPro" id="IPR014729">
    <property type="entry name" value="Rossmann-like_a/b/a_fold"/>
</dbReference>
<evidence type="ECO:0000256" key="7">
    <source>
        <dbReference type="ARBA" id="ARBA00022741"/>
    </source>
</evidence>
<comment type="pathway">
    <text evidence="2 14">Cofactor biosynthesis; FMN biosynthesis; FMN from riboflavin (ATP route): step 1/1.</text>
</comment>
<evidence type="ECO:0000256" key="13">
    <source>
        <dbReference type="ARBA" id="ARBA00049494"/>
    </source>
</evidence>
<evidence type="ECO:0000256" key="8">
    <source>
        <dbReference type="ARBA" id="ARBA00022777"/>
    </source>
</evidence>
<organism evidence="16 17">
    <name type="scientific">Limnothrix redekei LRLZ20PSL1</name>
    <dbReference type="NCBI Taxonomy" id="3112953"/>
    <lineage>
        <taxon>Bacteria</taxon>
        <taxon>Bacillati</taxon>
        <taxon>Cyanobacteriota</taxon>
        <taxon>Cyanophyceae</taxon>
        <taxon>Pseudanabaenales</taxon>
        <taxon>Pseudanabaenaceae</taxon>
        <taxon>Limnothrix</taxon>
    </lineage>
</organism>
<gene>
    <name evidence="16" type="ORF">VPK24_16080</name>
</gene>
<keyword evidence="5 14" id="KW-0808">Transferase</keyword>
<keyword evidence="6 14" id="KW-0548">Nucleotidyltransferase</keyword>
<dbReference type="EMBL" id="JAZAQF010000086">
    <property type="protein sequence ID" value="MFG3819163.1"/>
    <property type="molecule type" value="Genomic_DNA"/>
</dbReference>
<keyword evidence="10 14" id="KW-0067">ATP-binding</keyword>
<evidence type="ECO:0000259" key="15">
    <source>
        <dbReference type="SMART" id="SM00904"/>
    </source>
</evidence>
<dbReference type="PANTHER" id="PTHR22749:SF6">
    <property type="entry name" value="RIBOFLAVIN KINASE"/>
    <property type="match status" value="1"/>
</dbReference>
<comment type="similarity">
    <text evidence="14">Belongs to the ribF family.</text>
</comment>
<dbReference type="Proteomes" id="UP001604335">
    <property type="component" value="Unassembled WGS sequence"/>
</dbReference>
<keyword evidence="9 14" id="KW-0274">FAD</keyword>
<proteinExistence type="inferred from homology"/>
<dbReference type="InterPro" id="IPR023465">
    <property type="entry name" value="Riboflavin_kinase_dom_sf"/>
</dbReference>
<protein>
    <recommendedName>
        <fullName evidence="14">Riboflavin biosynthesis protein</fullName>
    </recommendedName>
    <domain>
        <recommendedName>
            <fullName evidence="14">Riboflavin kinase</fullName>
            <ecNumber evidence="14">2.7.1.26</ecNumber>
        </recommendedName>
        <alternativeName>
            <fullName evidence="14">Flavokinase</fullName>
        </alternativeName>
    </domain>
    <domain>
        <recommendedName>
            <fullName evidence="14">FMN adenylyltransferase</fullName>
            <ecNumber evidence="14">2.7.7.2</ecNumber>
        </recommendedName>
        <alternativeName>
            <fullName evidence="14">FAD pyrophosphorylase</fullName>
        </alternativeName>
        <alternativeName>
            <fullName evidence="14">FAD synthase</fullName>
        </alternativeName>
    </domain>
</protein>
<dbReference type="Pfam" id="PF01687">
    <property type="entry name" value="Flavokinase"/>
    <property type="match status" value="1"/>
</dbReference>
<dbReference type="NCBIfam" id="TIGR00083">
    <property type="entry name" value="ribF"/>
    <property type="match status" value="1"/>
</dbReference>
<evidence type="ECO:0000256" key="11">
    <source>
        <dbReference type="ARBA" id="ARBA00023268"/>
    </source>
</evidence>
<evidence type="ECO:0000256" key="10">
    <source>
        <dbReference type="ARBA" id="ARBA00022840"/>
    </source>
</evidence>
<feature type="domain" description="Riboflavin kinase" evidence="15">
    <location>
        <begin position="190"/>
        <end position="316"/>
    </location>
</feature>
<dbReference type="EC" id="2.7.1.26" evidence="14"/>
<comment type="pathway">
    <text evidence="1 14">Cofactor biosynthesis; FAD biosynthesis; FAD from FMN: step 1/1.</text>
</comment>
<evidence type="ECO:0000256" key="9">
    <source>
        <dbReference type="ARBA" id="ARBA00022827"/>
    </source>
</evidence>
<accession>A0ABW7CDE5</accession>
<keyword evidence="4 14" id="KW-0288">FMN</keyword>
<dbReference type="InterPro" id="IPR002606">
    <property type="entry name" value="Riboflavin_kinase_bac"/>
</dbReference>
<dbReference type="InterPro" id="IPR015865">
    <property type="entry name" value="Riboflavin_kinase_bac/euk"/>
</dbReference>
<dbReference type="RefSeq" id="WP_393014895.1">
    <property type="nucleotide sequence ID" value="NZ_JAZAQF010000086.1"/>
</dbReference>
<keyword evidence="7 14" id="KW-0547">Nucleotide-binding</keyword>
<sequence>MVWITSALDSVLSPTTIALGNFDGVHRGHQRVIAPILNGPAIDPSDSAAEPGSMPVSTVVSFSPHPKAFFSGRSHPLLTPMDEKAQVLDRLGIEQFVILPFGRSLANLTPEDFTVEILIRGLQARAIAVGADFHFGRGRSGTADRLREIAAEFGVPVKIVSLMSDQEGRISSSRIRAALGDGDVHRAQALLGRPYAIAGRVEAGQQLGRQLGFPTANLTIPPEKLLPRLGVYAVRVTLADGSLRPGVTNIGRRPTVGEQAAVTVEVHLLDWSGDLYGQWVTIELIDFLRPEQRFASLTDLKTQIEQDRQQARDRLTAATLS</sequence>
<evidence type="ECO:0000313" key="17">
    <source>
        <dbReference type="Proteomes" id="UP001604335"/>
    </source>
</evidence>
<dbReference type="CDD" id="cd02064">
    <property type="entry name" value="FAD_synthetase_N"/>
    <property type="match status" value="1"/>
</dbReference>
<dbReference type="PIRSF" id="PIRSF004491">
    <property type="entry name" value="FAD_Synth"/>
    <property type="match status" value="1"/>
</dbReference>
<comment type="catalytic activity">
    <reaction evidence="12 14">
        <text>riboflavin + ATP = FMN + ADP + H(+)</text>
        <dbReference type="Rhea" id="RHEA:14357"/>
        <dbReference type="ChEBI" id="CHEBI:15378"/>
        <dbReference type="ChEBI" id="CHEBI:30616"/>
        <dbReference type="ChEBI" id="CHEBI:57986"/>
        <dbReference type="ChEBI" id="CHEBI:58210"/>
        <dbReference type="ChEBI" id="CHEBI:456216"/>
        <dbReference type="EC" id="2.7.1.26"/>
    </reaction>
</comment>
<keyword evidence="8 14" id="KW-0418">Kinase</keyword>
<evidence type="ECO:0000256" key="6">
    <source>
        <dbReference type="ARBA" id="ARBA00022695"/>
    </source>
</evidence>
<dbReference type="InterPro" id="IPR023468">
    <property type="entry name" value="Riboflavin_kinase"/>
</dbReference>
<keyword evidence="11" id="KW-0511">Multifunctional enzyme</keyword>
<evidence type="ECO:0000256" key="1">
    <source>
        <dbReference type="ARBA" id="ARBA00004726"/>
    </source>
</evidence>
<dbReference type="InterPro" id="IPR015864">
    <property type="entry name" value="FAD_synthase"/>
</dbReference>
<dbReference type="SUPFAM" id="SSF52374">
    <property type="entry name" value="Nucleotidylyl transferase"/>
    <property type="match status" value="1"/>
</dbReference>
<keyword evidence="17" id="KW-1185">Reference proteome</keyword>
<dbReference type="Gene3D" id="3.40.50.620">
    <property type="entry name" value="HUPs"/>
    <property type="match status" value="1"/>
</dbReference>
<evidence type="ECO:0000313" key="16">
    <source>
        <dbReference type="EMBL" id="MFG3819163.1"/>
    </source>
</evidence>
<dbReference type="SMART" id="SM00904">
    <property type="entry name" value="Flavokinase"/>
    <property type="match status" value="1"/>
</dbReference>
<dbReference type="PANTHER" id="PTHR22749">
    <property type="entry name" value="RIBOFLAVIN KINASE/FMN ADENYLYLTRANSFERASE"/>
    <property type="match status" value="1"/>
</dbReference>
<reference evidence="17" key="1">
    <citation type="journal article" date="2024" name="Algal Res.">
        <title>Biochemical, toxicological and genomic investigation of a high-biomass producing Limnothrix strain isolated from Italian shallow drinking water reservoir.</title>
        <authorList>
            <person name="Simonazzi M."/>
            <person name="Shishido T.K."/>
            <person name="Delbaje E."/>
            <person name="Wahlsten M."/>
            <person name="Fewer D.P."/>
            <person name="Sivonen K."/>
            <person name="Pezzolesi L."/>
            <person name="Pistocchi R."/>
        </authorList>
    </citation>
    <scope>NUCLEOTIDE SEQUENCE [LARGE SCALE GENOMIC DNA]</scope>
    <source>
        <strain evidence="17">LRLZ20PSL1</strain>
    </source>
</reference>
<comment type="catalytic activity">
    <reaction evidence="13 14">
        <text>FMN + ATP + H(+) = FAD + diphosphate</text>
        <dbReference type="Rhea" id="RHEA:17237"/>
        <dbReference type="ChEBI" id="CHEBI:15378"/>
        <dbReference type="ChEBI" id="CHEBI:30616"/>
        <dbReference type="ChEBI" id="CHEBI:33019"/>
        <dbReference type="ChEBI" id="CHEBI:57692"/>
        <dbReference type="ChEBI" id="CHEBI:58210"/>
        <dbReference type="EC" id="2.7.7.2"/>
    </reaction>
</comment>
<dbReference type="GO" id="GO:0003919">
    <property type="term" value="F:FMN adenylyltransferase activity"/>
    <property type="evidence" value="ECO:0007669"/>
    <property type="project" value="UniProtKB-EC"/>
</dbReference>
<keyword evidence="3 14" id="KW-0285">Flavoprotein</keyword>
<dbReference type="Gene3D" id="2.40.30.30">
    <property type="entry name" value="Riboflavin kinase-like"/>
    <property type="match status" value="1"/>
</dbReference>
<evidence type="ECO:0000256" key="4">
    <source>
        <dbReference type="ARBA" id="ARBA00022643"/>
    </source>
</evidence>
<evidence type="ECO:0000256" key="12">
    <source>
        <dbReference type="ARBA" id="ARBA00047880"/>
    </source>
</evidence>
<dbReference type="NCBIfam" id="NF004160">
    <property type="entry name" value="PRK05627.1-3"/>
    <property type="match status" value="1"/>
</dbReference>
<dbReference type="EC" id="2.7.7.2" evidence="14"/>
<evidence type="ECO:0000256" key="3">
    <source>
        <dbReference type="ARBA" id="ARBA00022630"/>
    </source>
</evidence>
<dbReference type="GO" id="GO:0008531">
    <property type="term" value="F:riboflavin kinase activity"/>
    <property type="evidence" value="ECO:0007669"/>
    <property type="project" value="UniProtKB-EC"/>
</dbReference>
<evidence type="ECO:0000256" key="14">
    <source>
        <dbReference type="PIRNR" id="PIRNR004491"/>
    </source>
</evidence>
<name>A0ABW7CDE5_9CYAN</name>
<dbReference type="SUPFAM" id="SSF82114">
    <property type="entry name" value="Riboflavin kinase-like"/>
    <property type="match status" value="1"/>
</dbReference>
<dbReference type="NCBIfam" id="NF004162">
    <property type="entry name" value="PRK05627.1-5"/>
    <property type="match status" value="1"/>
</dbReference>